<evidence type="ECO:0000313" key="3">
    <source>
        <dbReference type="Proteomes" id="UP000246085"/>
    </source>
</evidence>
<organism evidence="2 3">
    <name type="scientific">Bradyrhizobium vignae</name>
    <dbReference type="NCBI Taxonomy" id="1549949"/>
    <lineage>
        <taxon>Bacteria</taxon>
        <taxon>Pseudomonadati</taxon>
        <taxon>Pseudomonadota</taxon>
        <taxon>Alphaproteobacteria</taxon>
        <taxon>Hyphomicrobiales</taxon>
        <taxon>Nitrobacteraceae</taxon>
        <taxon>Bradyrhizobium</taxon>
    </lineage>
</organism>
<accession>A0A2U3PRY3</accession>
<sequence>MALVQPRITSCSAAPGARDNDYRTTPDVNPAFLRGGLISFFRKQRASRPV</sequence>
<dbReference type="KEGG" id="bvz:BRAD3257_0773"/>
<dbReference type="Proteomes" id="UP000246085">
    <property type="component" value="Chromosome BRAD3257"/>
</dbReference>
<feature type="region of interest" description="Disordered" evidence="1">
    <location>
        <begin position="1"/>
        <end position="25"/>
    </location>
</feature>
<protein>
    <submittedName>
        <fullName evidence="2">Uncharacterized protein</fullName>
    </submittedName>
</protein>
<evidence type="ECO:0000313" key="2">
    <source>
        <dbReference type="EMBL" id="SPP91930.1"/>
    </source>
</evidence>
<proteinExistence type="predicted"/>
<reference evidence="2 3" key="1">
    <citation type="submission" date="2018-03" db="EMBL/GenBank/DDBJ databases">
        <authorList>
            <person name="Gully D."/>
        </authorList>
    </citation>
    <scope>NUCLEOTIDE SEQUENCE [LARGE SCALE GENOMIC DNA]</scope>
    <source>
        <strain evidence="2">ORS3257</strain>
    </source>
</reference>
<dbReference type="AlphaFoldDB" id="A0A2U3PRY3"/>
<evidence type="ECO:0000256" key="1">
    <source>
        <dbReference type="SAM" id="MobiDB-lite"/>
    </source>
</evidence>
<dbReference type="EMBL" id="LS398110">
    <property type="protein sequence ID" value="SPP91930.1"/>
    <property type="molecule type" value="Genomic_DNA"/>
</dbReference>
<gene>
    <name evidence="2" type="ORF">BRAD3257_0773</name>
</gene>
<name>A0A2U3PRY3_9BRAD</name>